<comment type="caution">
    <text evidence="1">The sequence shown here is derived from an EMBL/GenBank/DDBJ whole genome shotgun (WGS) entry which is preliminary data.</text>
</comment>
<evidence type="ECO:0000313" key="2">
    <source>
        <dbReference type="Proteomes" id="UP001345963"/>
    </source>
</evidence>
<protein>
    <submittedName>
        <fullName evidence="1">Uncharacterized protein</fullName>
    </submittedName>
</protein>
<gene>
    <name evidence="1" type="ORF">ATANTOWER_009834</name>
</gene>
<sequence length="113" mass="12699">MTPLISREIVLGFIHIYTHLYIPKLMQNCCFWFIYPSIVYSRIIHAGSQGGRVAFDNVKCVHCSPPLLTASFMDHLSEMQMGTSYNGSDAMLLQCDRNGVEHPVSLFSRKSGA</sequence>
<organism evidence="1 2">
    <name type="scientific">Ataeniobius toweri</name>
    <dbReference type="NCBI Taxonomy" id="208326"/>
    <lineage>
        <taxon>Eukaryota</taxon>
        <taxon>Metazoa</taxon>
        <taxon>Chordata</taxon>
        <taxon>Craniata</taxon>
        <taxon>Vertebrata</taxon>
        <taxon>Euteleostomi</taxon>
        <taxon>Actinopterygii</taxon>
        <taxon>Neopterygii</taxon>
        <taxon>Teleostei</taxon>
        <taxon>Neoteleostei</taxon>
        <taxon>Acanthomorphata</taxon>
        <taxon>Ovalentaria</taxon>
        <taxon>Atherinomorphae</taxon>
        <taxon>Cyprinodontiformes</taxon>
        <taxon>Goodeidae</taxon>
        <taxon>Ataeniobius</taxon>
    </lineage>
</organism>
<name>A0ABU7BXN4_9TELE</name>
<accession>A0ABU7BXN4</accession>
<reference evidence="1 2" key="1">
    <citation type="submission" date="2021-07" db="EMBL/GenBank/DDBJ databases">
        <authorList>
            <person name="Palmer J.M."/>
        </authorList>
    </citation>
    <scope>NUCLEOTIDE SEQUENCE [LARGE SCALE GENOMIC DNA]</scope>
    <source>
        <strain evidence="1 2">AT_MEX2019</strain>
        <tissue evidence="1">Muscle</tissue>
    </source>
</reference>
<proteinExistence type="predicted"/>
<dbReference type="EMBL" id="JAHUTI010071060">
    <property type="protein sequence ID" value="MED6255441.1"/>
    <property type="molecule type" value="Genomic_DNA"/>
</dbReference>
<keyword evidence="2" id="KW-1185">Reference proteome</keyword>
<dbReference type="Proteomes" id="UP001345963">
    <property type="component" value="Unassembled WGS sequence"/>
</dbReference>
<evidence type="ECO:0000313" key="1">
    <source>
        <dbReference type="EMBL" id="MED6255441.1"/>
    </source>
</evidence>